<keyword evidence="4" id="KW-1185">Reference proteome</keyword>
<proteinExistence type="predicted"/>
<accession>A0A7W7RME1</accession>
<dbReference type="CDD" id="cd00093">
    <property type="entry name" value="HTH_XRE"/>
    <property type="match status" value="1"/>
</dbReference>
<protein>
    <submittedName>
        <fullName evidence="3">Transcriptional regulator with XRE-family HTH domain</fullName>
    </submittedName>
</protein>
<dbReference type="Pfam" id="PF13560">
    <property type="entry name" value="HTH_31"/>
    <property type="match status" value="1"/>
</dbReference>
<name>A0A7W7RME1_9ACTN</name>
<dbReference type="AlphaFoldDB" id="A0A7W7RME1"/>
<dbReference type="Gene3D" id="3.30.450.180">
    <property type="match status" value="1"/>
</dbReference>
<evidence type="ECO:0000313" key="4">
    <source>
        <dbReference type="Proteomes" id="UP000523007"/>
    </source>
</evidence>
<dbReference type="InterPro" id="IPR041413">
    <property type="entry name" value="MLTR_LBD"/>
</dbReference>
<dbReference type="SUPFAM" id="SSF47413">
    <property type="entry name" value="lambda repressor-like DNA-binding domains"/>
    <property type="match status" value="1"/>
</dbReference>
<dbReference type="InterPro" id="IPR001387">
    <property type="entry name" value="Cro/C1-type_HTH"/>
</dbReference>
<evidence type="ECO:0000256" key="1">
    <source>
        <dbReference type="SAM" id="MobiDB-lite"/>
    </source>
</evidence>
<dbReference type="PROSITE" id="PS50943">
    <property type="entry name" value="HTH_CROC1"/>
    <property type="match status" value="1"/>
</dbReference>
<dbReference type="PANTHER" id="PTHR35010:SF2">
    <property type="entry name" value="BLL4672 PROTEIN"/>
    <property type="match status" value="1"/>
</dbReference>
<dbReference type="Gene3D" id="1.10.260.40">
    <property type="entry name" value="lambda repressor-like DNA-binding domains"/>
    <property type="match status" value="1"/>
</dbReference>
<dbReference type="EMBL" id="JACHJT010000001">
    <property type="protein sequence ID" value="MBB4934659.1"/>
    <property type="molecule type" value="Genomic_DNA"/>
</dbReference>
<feature type="region of interest" description="Disordered" evidence="1">
    <location>
        <begin position="273"/>
        <end position="292"/>
    </location>
</feature>
<gene>
    <name evidence="3" type="ORF">F4561_005479</name>
</gene>
<dbReference type="RefSeq" id="WP_184582889.1">
    <property type="nucleotide sequence ID" value="NZ_JACHJT010000001.1"/>
</dbReference>
<dbReference type="GO" id="GO:0003677">
    <property type="term" value="F:DNA binding"/>
    <property type="evidence" value="ECO:0007669"/>
    <property type="project" value="InterPro"/>
</dbReference>
<sequence length="292" mass="32263">MVRSESEIGQFLKARRSVLTPSRVGLPYGVNRRRVRGLRREEVAQLAGVSVDYYTRIEQGRGTGASVDVLEALADALRMSPDERGYLHNLAGHLPRRAAGTSAALAEDRCSPPEAPRPRVRPELRHLIEAMDRVPALVLGPALDLLAWNGIAGRLWPALGDLPEAELNLARMVFLHPEAADIHLDADTMRREIASKLRAESGRNPDEPRLCGLVMRLRRESATFAELWEAREVLEIPHGTHRLRHPWLGELELHFEKMALPTDSGQTLLSYAAEPGSPSDEALRSLAAADSA</sequence>
<comment type="caution">
    <text evidence="3">The sequence shown here is derived from an EMBL/GenBank/DDBJ whole genome shotgun (WGS) entry which is preliminary data.</text>
</comment>
<dbReference type="PANTHER" id="PTHR35010">
    <property type="entry name" value="BLL4672 PROTEIN-RELATED"/>
    <property type="match status" value="1"/>
</dbReference>
<evidence type="ECO:0000259" key="2">
    <source>
        <dbReference type="PROSITE" id="PS50943"/>
    </source>
</evidence>
<dbReference type="Proteomes" id="UP000523007">
    <property type="component" value="Unassembled WGS sequence"/>
</dbReference>
<organism evidence="3 4">
    <name type="scientific">Lipingzhangella halophila</name>
    <dbReference type="NCBI Taxonomy" id="1783352"/>
    <lineage>
        <taxon>Bacteria</taxon>
        <taxon>Bacillati</taxon>
        <taxon>Actinomycetota</taxon>
        <taxon>Actinomycetes</taxon>
        <taxon>Streptosporangiales</taxon>
        <taxon>Nocardiopsidaceae</taxon>
        <taxon>Lipingzhangella</taxon>
    </lineage>
</organism>
<dbReference type="Pfam" id="PF17765">
    <property type="entry name" value="MLTR_LBD"/>
    <property type="match status" value="1"/>
</dbReference>
<evidence type="ECO:0000313" key="3">
    <source>
        <dbReference type="EMBL" id="MBB4934659.1"/>
    </source>
</evidence>
<reference evidence="3 4" key="1">
    <citation type="submission" date="2020-08" db="EMBL/GenBank/DDBJ databases">
        <title>Sequencing the genomes of 1000 actinobacteria strains.</title>
        <authorList>
            <person name="Klenk H.-P."/>
        </authorList>
    </citation>
    <scope>NUCLEOTIDE SEQUENCE [LARGE SCALE GENOMIC DNA]</scope>
    <source>
        <strain evidence="3 4">DSM 102030</strain>
    </source>
</reference>
<dbReference type="InterPro" id="IPR010982">
    <property type="entry name" value="Lambda_DNA-bd_dom_sf"/>
</dbReference>
<dbReference type="SMART" id="SM00530">
    <property type="entry name" value="HTH_XRE"/>
    <property type="match status" value="1"/>
</dbReference>
<feature type="domain" description="HTH cro/C1-type" evidence="2">
    <location>
        <begin position="33"/>
        <end position="84"/>
    </location>
</feature>